<dbReference type="Proteomes" id="UP000184127">
    <property type="component" value="Unassembled WGS sequence"/>
</dbReference>
<dbReference type="PANTHER" id="PTHR43265">
    <property type="entry name" value="ESTERASE ESTD"/>
    <property type="match status" value="1"/>
</dbReference>
<dbReference type="EMBL" id="FQUR01000010">
    <property type="protein sequence ID" value="SHE81091.1"/>
    <property type="molecule type" value="Genomic_DNA"/>
</dbReference>
<sequence length="261" mass="29180">MQKYVEFTYNGKTLRGMMHLPDGIHGKVPMVAIFHGFTGNKMEPHFIFVKLSRQLEKVGIGSVRFDFYGSGESDGDFSEMTFSGELEDARQIIKFVKNESMTDVENIGILGLSMGGAVAGVIASELREEIKALALWAPAFNMPELILEQSKSADEKMLGMLEREGIIDIGGLALSKEFIDDLIKLNIFELSKGYDKPVLIVHGTEDAAVKYEVSDKILEEVYKGNAKRITIEGADHTFNKLEWEKKAIEESINFFKENLKG</sequence>
<dbReference type="InterPro" id="IPR029058">
    <property type="entry name" value="AB_hydrolase_fold"/>
</dbReference>
<proteinExistence type="predicted"/>
<dbReference type="GO" id="GO:0052689">
    <property type="term" value="F:carboxylic ester hydrolase activity"/>
    <property type="evidence" value="ECO:0007669"/>
    <property type="project" value="TreeGrafter"/>
</dbReference>
<dbReference type="PANTHER" id="PTHR43265:SF1">
    <property type="entry name" value="ESTERASE ESTD"/>
    <property type="match status" value="1"/>
</dbReference>
<evidence type="ECO:0000259" key="1">
    <source>
        <dbReference type="Pfam" id="PF12146"/>
    </source>
</evidence>
<gene>
    <name evidence="2" type="ORF">SAMN02745195_01176</name>
</gene>
<accession>A0A1M4WIH2</accession>
<organism evidence="2 3">
    <name type="scientific">Thermoanaerobacter uzonensis DSM 18761</name>
    <dbReference type="NCBI Taxonomy" id="1123369"/>
    <lineage>
        <taxon>Bacteria</taxon>
        <taxon>Bacillati</taxon>
        <taxon>Bacillota</taxon>
        <taxon>Clostridia</taxon>
        <taxon>Thermoanaerobacterales</taxon>
        <taxon>Thermoanaerobacteraceae</taxon>
        <taxon>Thermoanaerobacter</taxon>
    </lineage>
</organism>
<dbReference type="RefSeq" id="WP_072968262.1">
    <property type="nucleotide sequence ID" value="NZ_FQUR01000010.1"/>
</dbReference>
<name>A0A1M4WIH2_9THEO</name>
<keyword evidence="3" id="KW-1185">Reference proteome</keyword>
<evidence type="ECO:0000313" key="3">
    <source>
        <dbReference type="Proteomes" id="UP000184127"/>
    </source>
</evidence>
<evidence type="ECO:0000313" key="2">
    <source>
        <dbReference type="EMBL" id="SHE81091.1"/>
    </source>
</evidence>
<feature type="domain" description="Serine aminopeptidase S33" evidence="1">
    <location>
        <begin position="31"/>
        <end position="150"/>
    </location>
</feature>
<dbReference type="InterPro" id="IPR053145">
    <property type="entry name" value="AB_hydrolase_Est10"/>
</dbReference>
<dbReference type="Pfam" id="PF12146">
    <property type="entry name" value="Hydrolase_4"/>
    <property type="match status" value="1"/>
</dbReference>
<reference evidence="3" key="1">
    <citation type="submission" date="2016-11" db="EMBL/GenBank/DDBJ databases">
        <authorList>
            <person name="Varghese N."/>
            <person name="Submissions S."/>
        </authorList>
    </citation>
    <scope>NUCLEOTIDE SEQUENCE [LARGE SCALE GENOMIC DNA]</scope>
    <source>
        <strain evidence="3">DSM 18761</strain>
    </source>
</reference>
<dbReference type="SUPFAM" id="SSF53474">
    <property type="entry name" value="alpha/beta-Hydrolases"/>
    <property type="match status" value="1"/>
</dbReference>
<dbReference type="AlphaFoldDB" id="A0A1M4WIH2"/>
<protein>
    <recommendedName>
        <fullName evidence="1">Serine aminopeptidase S33 domain-containing protein</fullName>
    </recommendedName>
</protein>
<dbReference type="Gene3D" id="3.40.50.1820">
    <property type="entry name" value="alpha/beta hydrolase"/>
    <property type="match status" value="1"/>
</dbReference>
<dbReference type="InterPro" id="IPR022742">
    <property type="entry name" value="Hydrolase_4"/>
</dbReference>